<organism evidence="1 2">
    <name type="scientific">Grifola frondosa</name>
    <name type="common">Maitake</name>
    <name type="synonym">Polyporus frondosus</name>
    <dbReference type="NCBI Taxonomy" id="5627"/>
    <lineage>
        <taxon>Eukaryota</taxon>
        <taxon>Fungi</taxon>
        <taxon>Dikarya</taxon>
        <taxon>Basidiomycota</taxon>
        <taxon>Agaricomycotina</taxon>
        <taxon>Agaricomycetes</taxon>
        <taxon>Polyporales</taxon>
        <taxon>Grifolaceae</taxon>
        <taxon>Grifola</taxon>
    </lineage>
</organism>
<dbReference type="AlphaFoldDB" id="A0A1C7MBN1"/>
<accession>A0A1C7MBN1</accession>
<keyword evidence="2" id="KW-1185">Reference proteome</keyword>
<dbReference type="Proteomes" id="UP000092993">
    <property type="component" value="Unassembled WGS sequence"/>
</dbReference>
<evidence type="ECO:0000313" key="1">
    <source>
        <dbReference type="EMBL" id="OBZ73819.1"/>
    </source>
</evidence>
<name>A0A1C7MBN1_GRIFR</name>
<gene>
    <name evidence="1" type="ORF">A0H81_05974</name>
</gene>
<sequence length="74" mass="8491">MLNAAHEYADLSHGHIRSIQYQTASWQRFALILGTFKVLCRSPYVVSSANLHAKATVSLRRTRTLWDYMHTPCV</sequence>
<comment type="caution">
    <text evidence="1">The sequence shown here is derived from an EMBL/GenBank/DDBJ whole genome shotgun (WGS) entry which is preliminary data.</text>
</comment>
<reference evidence="1 2" key="1">
    <citation type="submission" date="2016-03" db="EMBL/GenBank/DDBJ databases">
        <title>Whole genome sequencing of Grifola frondosa 9006-11.</title>
        <authorList>
            <person name="Min B."/>
            <person name="Park H."/>
            <person name="Kim J.-G."/>
            <person name="Cho H."/>
            <person name="Oh Y.-L."/>
            <person name="Kong W.-S."/>
            <person name="Choi I.-G."/>
        </authorList>
    </citation>
    <scope>NUCLEOTIDE SEQUENCE [LARGE SCALE GENOMIC DNA]</scope>
    <source>
        <strain evidence="1 2">9006-11</strain>
    </source>
</reference>
<evidence type="ECO:0000313" key="2">
    <source>
        <dbReference type="Proteomes" id="UP000092993"/>
    </source>
</evidence>
<dbReference type="EMBL" id="LUGG01000006">
    <property type="protein sequence ID" value="OBZ73819.1"/>
    <property type="molecule type" value="Genomic_DNA"/>
</dbReference>
<protein>
    <submittedName>
        <fullName evidence="1">Uncharacterized protein</fullName>
    </submittedName>
</protein>
<proteinExistence type="predicted"/>